<sequence>MRLREQANRLSEAFWRADGGTPDTPRQQVRTLSGIQAERRVLRAWIRASEAKKKRLDEDVELQSGRMSRVGTVATVSVSRLAVWLKSYPEQRRSRPEQSALRQQGGDARLVSATRTDDMANLSSVKDAA</sequence>
<reference evidence="2" key="1">
    <citation type="submission" date="2018-10" db="EMBL/GenBank/DDBJ databases">
        <title>Effector identification in a new, highly contiguous assembly of the strawberry crown rot pathogen Phytophthora cactorum.</title>
        <authorList>
            <person name="Armitage A.D."/>
            <person name="Nellist C.F."/>
            <person name="Bates H."/>
            <person name="Vickerstaff R.J."/>
            <person name="Harrison R.J."/>
        </authorList>
    </citation>
    <scope>NUCLEOTIDE SEQUENCE</scope>
    <source>
        <strain evidence="2">4040</strain>
    </source>
</reference>
<organism evidence="2 3">
    <name type="scientific">Phytophthora cactorum</name>
    <dbReference type="NCBI Taxonomy" id="29920"/>
    <lineage>
        <taxon>Eukaryota</taxon>
        <taxon>Sar</taxon>
        <taxon>Stramenopiles</taxon>
        <taxon>Oomycota</taxon>
        <taxon>Peronosporomycetes</taxon>
        <taxon>Peronosporales</taxon>
        <taxon>Peronosporaceae</taxon>
        <taxon>Phytophthora</taxon>
    </lineage>
</organism>
<dbReference type="EMBL" id="RCMK01000596">
    <property type="protein sequence ID" value="KAG2920052.1"/>
    <property type="molecule type" value="Genomic_DNA"/>
</dbReference>
<protein>
    <submittedName>
        <fullName evidence="2">Uncharacterized protein</fullName>
    </submittedName>
</protein>
<dbReference type="Proteomes" id="UP000736787">
    <property type="component" value="Unassembled WGS sequence"/>
</dbReference>
<dbReference type="VEuPathDB" id="FungiDB:PC110_g18832"/>
<proteinExistence type="predicted"/>
<accession>A0A8T1CI98</accession>
<evidence type="ECO:0000313" key="3">
    <source>
        <dbReference type="Proteomes" id="UP000736787"/>
    </source>
</evidence>
<name>A0A8T1CI98_9STRA</name>
<evidence type="ECO:0000256" key="1">
    <source>
        <dbReference type="SAM" id="MobiDB-lite"/>
    </source>
</evidence>
<feature type="region of interest" description="Disordered" evidence="1">
    <location>
        <begin position="88"/>
        <end position="129"/>
    </location>
</feature>
<comment type="caution">
    <text evidence="2">The sequence shown here is derived from an EMBL/GenBank/DDBJ whole genome shotgun (WGS) entry which is preliminary data.</text>
</comment>
<evidence type="ECO:0000313" key="2">
    <source>
        <dbReference type="EMBL" id="KAG2920052.1"/>
    </source>
</evidence>
<gene>
    <name evidence="2" type="ORF">PC117_g16624</name>
</gene>
<dbReference type="AlphaFoldDB" id="A0A8T1CI98"/>